<feature type="compositionally biased region" description="Polar residues" evidence="1">
    <location>
        <begin position="51"/>
        <end position="60"/>
    </location>
</feature>
<evidence type="ECO:0000313" key="3">
    <source>
        <dbReference type="Proteomes" id="UP000321058"/>
    </source>
</evidence>
<comment type="caution">
    <text evidence="2">The sequence shown here is derived from an EMBL/GenBank/DDBJ whole genome shotgun (WGS) entry which is preliminary data.</text>
</comment>
<proteinExistence type="predicted"/>
<evidence type="ECO:0000313" key="2">
    <source>
        <dbReference type="EMBL" id="GEP56133.1"/>
    </source>
</evidence>
<protein>
    <submittedName>
        <fullName evidence="2">Uncharacterized protein</fullName>
    </submittedName>
</protein>
<dbReference type="EMBL" id="BKAJ01000055">
    <property type="protein sequence ID" value="GEP56133.1"/>
    <property type="molecule type" value="Genomic_DNA"/>
</dbReference>
<keyword evidence="3" id="KW-1185">Reference proteome</keyword>
<gene>
    <name evidence="2" type="ORF">RSO01_32990</name>
</gene>
<dbReference type="AlphaFoldDB" id="A0A512NB21"/>
<organism evidence="2 3">
    <name type="scientific">Reyranella soli</name>
    <dbReference type="NCBI Taxonomy" id="1230389"/>
    <lineage>
        <taxon>Bacteria</taxon>
        <taxon>Pseudomonadati</taxon>
        <taxon>Pseudomonadota</taxon>
        <taxon>Alphaproteobacteria</taxon>
        <taxon>Hyphomicrobiales</taxon>
        <taxon>Reyranellaceae</taxon>
        <taxon>Reyranella</taxon>
    </lineage>
</organism>
<name>A0A512NB21_9HYPH</name>
<evidence type="ECO:0000256" key="1">
    <source>
        <dbReference type="SAM" id="MobiDB-lite"/>
    </source>
</evidence>
<dbReference type="Proteomes" id="UP000321058">
    <property type="component" value="Unassembled WGS sequence"/>
</dbReference>
<accession>A0A512NB21</accession>
<sequence length="78" mass="8541">MTKEIFRAIRDSVDAYITDTTRWLVEAHYPLPMPTEDVTEGGKDMTPLPRASSSMPSCGTTDDVRSGAALRAHRSANS</sequence>
<reference evidence="2 3" key="1">
    <citation type="submission" date="2019-07" db="EMBL/GenBank/DDBJ databases">
        <title>Whole genome shotgun sequence of Reyranella soli NBRC 108950.</title>
        <authorList>
            <person name="Hosoyama A."/>
            <person name="Uohara A."/>
            <person name="Ohji S."/>
            <person name="Ichikawa N."/>
        </authorList>
    </citation>
    <scope>NUCLEOTIDE SEQUENCE [LARGE SCALE GENOMIC DNA]</scope>
    <source>
        <strain evidence="2 3">NBRC 108950</strain>
    </source>
</reference>
<feature type="region of interest" description="Disordered" evidence="1">
    <location>
        <begin position="32"/>
        <end position="78"/>
    </location>
</feature>